<evidence type="ECO:0008006" key="3">
    <source>
        <dbReference type="Google" id="ProtNLM"/>
    </source>
</evidence>
<dbReference type="AlphaFoldDB" id="M6FJ11"/>
<dbReference type="Proteomes" id="UP000012101">
    <property type="component" value="Unassembled WGS sequence"/>
</dbReference>
<name>M6FJ11_9LEPT</name>
<organism evidence="1 2">
    <name type="scientific">Leptospira weilii str. 2006001855</name>
    <dbReference type="NCBI Taxonomy" id="996804"/>
    <lineage>
        <taxon>Bacteria</taxon>
        <taxon>Pseudomonadati</taxon>
        <taxon>Spirochaetota</taxon>
        <taxon>Spirochaetia</taxon>
        <taxon>Leptospirales</taxon>
        <taxon>Leptospiraceae</taxon>
        <taxon>Leptospira</taxon>
    </lineage>
</organism>
<gene>
    <name evidence="1" type="ORF">LEP1GSC038_2085</name>
</gene>
<dbReference type="SUPFAM" id="SSF56059">
    <property type="entry name" value="Glutathione synthetase ATP-binding domain-like"/>
    <property type="match status" value="1"/>
</dbReference>
<evidence type="ECO:0000313" key="1">
    <source>
        <dbReference type="EMBL" id="EMM72773.1"/>
    </source>
</evidence>
<dbReference type="EMBL" id="AFJM02000037">
    <property type="protein sequence ID" value="EMM72773.1"/>
    <property type="molecule type" value="Genomic_DNA"/>
</dbReference>
<accession>M6FJ11</accession>
<evidence type="ECO:0000313" key="2">
    <source>
        <dbReference type="Proteomes" id="UP000012101"/>
    </source>
</evidence>
<reference evidence="1 2" key="1">
    <citation type="submission" date="2013-01" db="EMBL/GenBank/DDBJ databases">
        <authorList>
            <person name="Harkins D.M."/>
            <person name="Durkin A.S."/>
            <person name="Brinkac L.M."/>
            <person name="Haft D.H."/>
            <person name="Selengut J.D."/>
            <person name="Sanka R."/>
            <person name="DePew J."/>
            <person name="Purushe J."/>
            <person name="Hospenthal D.R."/>
            <person name="Murray C.K."/>
            <person name="Pimentel G."/>
            <person name="Wasfy M."/>
            <person name="Vinetz J.M."/>
            <person name="Sutton G.G."/>
            <person name="Nierman W.C."/>
            <person name="Fouts D.E."/>
        </authorList>
    </citation>
    <scope>NUCLEOTIDE SEQUENCE [LARGE SCALE GENOMIC DNA]</scope>
    <source>
        <strain evidence="1 2">2006001855</strain>
    </source>
</reference>
<sequence length="446" mass="52130">MIDWDLCNTLNRSLKRRIHELYLNNIRDGIKLAQNKFYDPVLSILFMKKKSYRDLKFSVEEYLCILNNLIINYFKDQKIQDYFAFSEIEKQLIFSLSDARIDICRFDGYISSKNGSLKILEHNADSPAGTFFTSIINDTYKKHVEDQLDTALNIEDLPIDSKFCFINALLHAYSLRGKVKKPNFLILQVNGKSNKESNELASYLNLNGYVSWVADPSELEFNDQVSYKGNIVDLIWNKINIDMWRMEFQNEPPWITKLIEAIRKGKVCHVNPFSARYIVENKLSLSILHEEFYQKYLNQEERSIINSLLPWAAKFEKKKIVNYSGKWQEMEKLVKDNQNLWVVKKHYDIRGEGVFIGQFLSKMEWDDIVKEAFENGYLLQEYIKPLVFPTLKDDSIVERELNFSLDCFMFNGKLQGFGSKVSAHHKVNIFQGGAKMAVLVRGENDS</sequence>
<proteinExistence type="predicted"/>
<protein>
    <recommendedName>
        <fullName evidence="3">Glutathionylspermidine synthase pre-ATP-grasp-like domain-containing protein</fullName>
    </recommendedName>
</protein>
<comment type="caution">
    <text evidence="1">The sequence shown here is derived from an EMBL/GenBank/DDBJ whole genome shotgun (WGS) entry which is preliminary data.</text>
</comment>